<dbReference type="InterPro" id="IPR052980">
    <property type="entry name" value="Crinkler_effector"/>
</dbReference>
<accession>A0A9N8VL02</accession>
<comment type="caution">
    <text evidence="1">The sequence shown here is derived from an EMBL/GenBank/DDBJ whole genome shotgun (WGS) entry which is preliminary data.</text>
</comment>
<dbReference type="Proteomes" id="UP000789570">
    <property type="component" value="Unassembled WGS sequence"/>
</dbReference>
<protein>
    <submittedName>
        <fullName evidence="1">13333_t:CDS:1</fullName>
    </submittedName>
</protein>
<gene>
    <name evidence="1" type="ORF">FCALED_LOCUS1348</name>
</gene>
<dbReference type="EMBL" id="CAJVPQ010000169">
    <property type="protein sequence ID" value="CAG8453147.1"/>
    <property type="molecule type" value="Genomic_DNA"/>
</dbReference>
<name>A0A9N8VL02_9GLOM</name>
<sequence>MRNPLLTLMQNNSSYGMSDLKGKFFDSDDNIKDYIDEVPLRKRKAEDLDKGNENQAKKGKLIQLEHDESYVRYYITGNSGISKTYFRRLMLIELLKQGKQVLIDYMGFTALIDLKDSNNFLIELENEYEFRKFVQQKHVWCIIDGVSPKVNHDFDRGKIILVSSPKKEIIGGFMKHQRCKQFNMPTWEELEVNEYCNYLSKPLVSVKEKFRLCSGIVRLIFDHKITLEDLKDNIASVVTSVNSNILSYQSQIMKEMGSLCRQLFEMLCHVILRSSKDFLVCELLNVRVKTKNFRILEEEFYDKVPEINGNENCYYRLYSKTSKSVDSYIHSNQLLQITVAKKHEIKQKRIKNLKSILNKSNEIYLYFAVSKDNFDSFTKKQNYLEKKKKAVDVKD</sequence>
<reference evidence="1" key="1">
    <citation type="submission" date="2021-06" db="EMBL/GenBank/DDBJ databases">
        <authorList>
            <person name="Kallberg Y."/>
            <person name="Tangrot J."/>
            <person name="Rosling A."/>
        </authorList>
    </citation>
    <scope>NUCLEOTIDE SEQUENCE</scope>
    <source>
        <strain evidence="1">UK204</strain>
    </source>
</reference>
<dbReference type="OrthoDB" id="2442361at2759"/>
<evidence type="ECO:0000313" key="1">
    <source>
        <dbReference type="EMBL" id="CAG8453147.1"/>
    </source>
</evidence>
<dbReference type="PANTHER" id="PTHR33129">
    <property type="entry name" value="PROTEIN KINASE DOMAIN-CONTAINING PROTEIN-RELATED"/>
    <property type="match status" value="1"/>
</dbReference>
<keyword evidence="2" id="KW-1185">Reference proteome</keyword>
<organism evidence="1 2">
    <name type="scientific">Funneliformis caledonium</name>
    <dbReference type="NCBI Taxonomy" id="1117310"/>
    <lineage>
        <taxon>Eukaryota</taxon>
        <taxon>Fungi</taxon>
        <taxon>Fungi incertae sedis</taxon>
        <taxon>Mucoromycota</taxon>
        <taxon>Glomeromycotina</taxon>
        <taxon>Glomeromycetes</taxon>
        <taxon>Glomerales</taxon>
        <taxon>Glomeraceae</taxon>
        <taxon>Funneliformis</taxon>
    </lineage>
</organism>
<dbReference type="PANTHER" id="PTHR33129:SF1">
    <property type="entry name" value="ATP-BINDING PROTEIN"/>
    <property type="match status" value="1"/>
</dbReference>
<proteinExistence type="predicted"/>
<dbReference type="AlphaFoldDB" id="A0A9N8VL02"/>
<evidence type="ECO:0000313" key="2">
    <source>
        <dbReference type="Proteomes" id="UP000789570"/>
    </source>
</evidence>